<keyword evidence="17" id="KW-1185">Reference proteome</keyword>
<dbReference type="PANTHER" id="PTHR16631">
    <property type="entry name" value="GLUCAN 1,3-BETA-GLUCOSIDASE"/>
    <property type="match status" value="1"/>
</dbReference>
<keyword evidence="7 16" id="KW-0378">Hydrolase</keyword>
<dbReference type="Proteomes" id="UP001301442">
    <property type="component" value="Chromosome"/>
</dbReference>
<evidence type="ECO:0000313" key="17">
    <source>
        <dbReference type="Proteomes" id="UP001301442"/>
    </source>
</evidence>
<dbReference type="RefSeq" id="WP_348395866.1">
    <property type="nucleotide sequence ID" value="NZ_CP136600.1"/>
</dbReference>
<evidence type="ECO:0000256" key="1">
    <source>
        <dbReference type="ARBA" id="ARBA00004191"/>
    </source>
</evidence>
<dbReference type="InterPro" id="IPR000490">
    <property type="entry name" value="Glyco_hydro_17"/>
</dbReference>
<sequence length="319" mass="36449">MNIVHGNAICYSGYREGQSPREGVYPTYAEIKQDLLILSQNWKFLRLYDCGPHAEIVLDVIESECFDFKVMLGVDMAAEMSNPHCPWGADFSEQTLSDNRQANCAQVDKLIELSSRYTDIVFSVSVGNEASVEWTDHMVSVDSLVSYVLKIKDSIKQPVTFCENYVPWTYKLEPLVAVLDFISIHTYPAWEYRTLDDALEYTKQNYHSVALHYPGKPVVITEAGWTTQSNGRGIETWNASQELQASYYEQLLAWTNDEKILTFVFEAFDEPWKGSPHPQEPEKHWGLFTVDRKPKLVMESLYNTEDPLVIASEELAVSC</sequence>
<keyword evidence="11" id="KW-0961">Cell wall biogenesis/degradation</keyword>
<proteinExistence type="predicted"/>
<evidence type="ECO:0000256" key="11">
    <source>
        <dbReference type="ARBA" id="ARBA00023316"/>
    </source>
</evidence>
<keyword evidence="4" id="KW-0134">Cell wall</keyword>
<accession>A0ABZ0GND5</accession>
<dbReference type="PANTHER" id="PTHR16631:SF17">
    <property type="entry name" value="GLUCAN ENDO-1,3-BETA-GLUCOSIDASE BTGC"/>
    <property type="match status" value="1"/>
</dbReference>
<keyword evidence="8" id="KW-0472">Membrane</keyword>
<evidence type="ECO:0000256" key="8">
    <source>
        <dbReference type="ARBA" id="ARBA00023136"/>
    </source>
</evidence>
<evidence type="ECO:0000256" key="3">
    <source>
        <dbReference type="ARBA" id="ARBA00022475"/>
    </source>
</evidence>
<dbReference type="Gene3D" id="3.20.20.80">
    <property type="entry name" value="Glycosidases"/>
    <property type="match status" value="1"/>
</dbReference>
<keyword evidence="9" id="KW-0325">Glycoprotein</keyword>
<dbReference type="EMBL" id="CP136600">
    <property type="protein sequence ID" value="WOH37072.1"/>
    <property type="molecule type" value="Genomic_DNA"/>
</dbReference>
<evidence type="ECO:0000256" key="10">
    <source>
        <dbReference type="ARBA" id="ARBA00023277"/>
    </source>
</evidence>
<evidence type="ECO:0000256" key="13">
    <source>
        <dbReference type="ARBA" id="ARBA00037649"/>
    </source>
</evidence>
<evidence type="ECO:0000313" key="16">
    <source>
        <dbReference type="EMBL" id="WOH37072.1"/>
    </source>
</evidence>
<evidence type="ECO:0000256" key="9">
    <source>
        <dbReference type="ARBA" id="ARBA00023180"/>
    </source>
</evidence>
<dbReference type="SUPFAM" id="SSF51445">
    <property type="entry name" value="(Trans)glycosidases"/>
    <property type="match status" value="1"/>
</dbReference>
<keyword evidence="12" id="KW-0624">Polysaccharide degradation</keyword>
<protein>
    <recommendedName>
        <fullName evidence="15">Endo-1,3-beta-glucanase btgC</fullName>
    </recommendedName>
    <alternativeName>
        <fullName evidence="14">Laminarinase btgC</fullName>
    </alternativeName>
</protein>
<comment type="function">
    <text evidence="13">Glucanases play a role in cell expansion during growth, in cell-cell fusion during mating, and in spore release during sporulation. This enzyme may be involved in beta-glucan degradation. Active on laminarin and lichenan.</text>
</comment>
<evidence type="ECO:0000256" key="12">
    <source>
        <dbReference type="ARBA" id="ARBA00023326"/>
    </source>
</evidence>
<name>A0ABZ0GND5_9GAMM</name>
<keyword evidence="5" id="KW-0964">Secreted</keyword>
<evidence type="ECO:0000256" key="4">
    <source>
        <dbReference type="ARBA" id="ARBA00022512"/>
    </source>
</evidence>
<evidence type="ECO:0000256" key="5">
    <source>
        <dbReference type="ARBA" id="ARBA00022525"/>
    </source>
</evidence>
<keyword evidence="10" id="KW-0119">Carbohydrate metabolism</keyword>
<organism evidence="16 17">
    <name type="scientific">Thalassotalea fonticola</name>
    <dbReference type="NCBI Taxonomy" id="3065649"/>
    <lineage>
        <taxon>Bacteria</taxon>
        <taxon>Pseudomonadati</taxon>
        <taxon>Pseudomonadota</taxon>
        <taxon>Gammaproteobacteria</taxon>
        <taxon>Alteromonadales</taxon>
        <taxon>Colwelliaceae</taxon>
        <taxon>Thalassotalea</taxon>
    </lineage>
</organism>
<dbReference type="InterPro" id="IPR017853">
    <property type="entry name" value="GH"/>
</dbReference>
<reference evidence="16 17" key="1">
    <citation type="submission" date="2023-09" db="EMBL/GenBank/DDBJ databases">
        <authorList>
            <person name="Qi X."/>
        </authorList>
    </citation>
    <scope>NUCLEOTIDE SEQUENCE [LARGE SCALE GENOMIC DNA]</scope>
    <source>
        <strain evidence="16 17">S1-1</strain>
    </source>
</reference>
<evidence type="ECO:0000256" key="7">
    <source>
        <dbReference type="ARBA" id="ARBA00022801"/>
    </source>
</evidence>
<dbReference type="InterPro" id="IPR050732">
    <property type="entry name" value="Beta-glucan_modifiers"/>
</dbReference>
<comment type="subcellular location">
    <subcellularLocation>
        <location evidence="2">Cell membrane</location>
    </subcellularLocation>
    <subcellularLocation>
        <location evidence="1">Secreted</location>
        <location evidence="1">Cell wall</location>
    </subcellularLocation>
</comment>
<evidence type="ECO:0000256" key="15">
    <source>
        <dbReference type="ARBA" id="ARBA00043078"/>
    </source>
</evidence>
<evidence type="ECO:0000256" key="2">
    <source>
        <dbReference type="ARBA" id="ARBA00004236"/>
    </source>
</evidence>
<dbReference type="Pfam" id="PF00332">
    <property type="entry name" value="Glyco_hydro_17"/>
    <property type="match status" value="1"/>
</dbReference>
<evidence type="ECO:0000256" key="6">
    <source>
        <dbReference type="ARBA" id="ARBA00022729"/>
    </source>
</evidence>
<gene>
    <name evidence="16" type="ORF">RI844_17135</name>
</gene>
<keyword evidence="3" id="KW-1003">Cell membrane</keyword>
<dbReference type="GO" id="GO:0016787">
    <property type="term" value="F:hydrolase activity"/>
    <property type="evidence" value="ECO:0007669"/>
    <property type="project" value="UniProtKB-KW"/>
</dbReference>
<keyword evidence="6" id="KW-0732">Signal</keyword>
<evidence type="ECO:0000256" key="14">
    <source>
        <dbReference type="ARBA" id="ARBA00042373"/>
    </source>
</evidence>